<dbReference type="CDD" id="cd08761">
    <property type="entry name" value="Cyt_b561_CYB561D2_like"/>
    <property type="match status" value="1"/>
</dbReference>
<keyword evidence="8 11" id="KW-1133">Transmembrane helix</keyword>
<evidence type="ECO:0000259" key="12">
    <source>
        <dbReference type="PROSITE" id="PS50939"/>
    </source>
</evidence>
<dbReference type="GO" id="GO:0016020">
    <property type="term" value="C:membrane"/>
    <property type="evidence" value="ECO:0007669"/>
    <property type="project" value="UniProtKB-SubCell"/>
</dbReference>
<dbReference type="PROSITE" id="PS50939">
    <property type="entry name" value="CYTOCHROME_B561"/>
    <property type="match status" value="1"/>
</dbReference>
<evidence type="ECO:0000256" key="8">
    <source>
        <dbReference type="ARBA" id="ARBA00022989"/>
    </source>
</evidence>
<feature type="transmembrane region" description="Helical" evidence="11">
    <location>
        <begin position="215"/>
        <end position="234"/>
    </location>
</feature>
<proteinExistence type="predicted"/>
<comment type="subcellular location">
    <subcellularLocation>
        <location evidence="2">Membrane</location>
        <topology evidence="2">Multi-pass membrane protein</topology>
    </subcellularLocation>
</comment>
<evidence type="ECO:0000256" key="7">
    <source>
        <dbReference type="ARBA" id="ARBA00022982"/>
    </source>
</evidence>
<dbReference type="GO" id="GO:0046872">
    <property type="term" value="F:metal ion binding"/>
    <property type="evidence" value="ECO:0007669"/>
    <property type="project" value="UniProtKB-KW"/>
</dbReference>
<reference evidence="13" key="1">
    <citation type="journal article" date="2012" name="PLoS Genet.">
        <title>Comparative analysis of the genomes of two field isolates of the rice blast fungus Magnaporthe oryzae.</title>
        <authorList>
            <person name="Xue M."/>
            <person name="Yang J."/>
            <person name="Li Z."/>
            <person name="Hu S."/>
            <person name="Yao N."/>
            <person name="Dean R.A."/>
            <person name="Zhao W."/>
            <person name="Shen M."/>
            <person name="Zhang H."/>
            <person name="Li C."/>
            <person name="Liu L."/>
            <person name="Cao L."/>
            <person name="Xu X."/>
            <person name="Xing Y."/>
            <person name="Hsiang T."/>
            <person name="Zhang Z."/>
            <person name="Xu J.R."/>
            <person name="Peng Y.L."/>
        </authorList>
    </citation>
    <scope>NUCLEOTIDE SEQUENCE</scope>
    <source>
        <strain evidence="13">Y34</strain>
    </source>
</reference>
<name>A0AA97NPJ3_PYRO3</name>
<sequence>MPTRRESEPLLGRPGDATQASNQPFYANLYLVHIRLKGTGFFTLVGVVMFCFEVWYSTLSQKFLPLFTPHPLLQSAAVAIALIGVLVLQPTTSADTERKRQGARLHVGIMGLAGLTFMAGVAIIEANKIKGNNPHFKSLHAYLGVATAIIIACQATFGVLMWAVPGAFGGVDNAKATWKYHRWFAYVVVLPMIVFTCLSSLGTGFNVNVLHMRPWIFYLSFILTIMGLAPRIHLDKLGFRQPTSI</sequence>
<keyword evidence="7" id="KW-0249">Electron transport</keyword>
<dbReference type="Proteomes" id="UP000011086">
    <property type="component" value="Unassembled WGS sequence"/>
</dbReference>
<keyword evidence="6" id="KW-0479">Metal-binding</keyword>
<feature type="transmembrane region" description="Helical" evidence="11">
    <location>
        <begin position="144"/>
        <end position="171"/>
    </location>
</feature>
<evidence type="ECO:0000256" key="3">
    <source>
        <dbReference type="ARBA" id="ARBA00022448"/>
    </source>
</evidence>
<evidence type="ECO:0000256" key="4">
    <source>
        <dbReference type="ARBA" id="ARBA00022617"/>
    </source>
</evidence>
<dbReference type="InterPro" id="IPR006593">
    <property type="entry name" value="Cyt_b561/ferric_Rdtase_TM"/>
</dbReference>
<dbReference type="PANTHER" id="PTHR15422">
    <property type="entry name" value="OS05G0565100 PROTEIN"/>
    <property type="match status" value="1"/>
</dbReference>
<dbReference type="Gene3D" id="1.20.120.1770">
    <property type="match status" value="1"/>
</dbReference>
<keyword evidence="4" id="KW-0349">Heme</keyword>
<dbReference type="InterPro" id="IPR045150">
    <property type="entry name" value="CYB561D1/2"/>
</dbReference>
<evidence type="ECO:0000256" key="5">
    <source>
        <dbReference type="ARBA" id="ARBA00022692"/>
    </source>
</evidence>
<gene>
    <name evidence="13" type="ORF">OOU_Y34scaffold00836g4</name>
</gene>
<dbReference type="GO" id="GO:0140575">
    <property type="term" value="F:transmembrane monodehydroascorbate reductase activity"/>
    <property type="evidence" value="ECO:0007669"/>
    <property type="project" value="InterPro"/>
</dbReference>
<organism evidence="13">
    <name type="scientific">Pyricularia oryzae (strain Y34)</name>
    <name type="common">Rice blast fungus</name>
    <name type="synonym">Magnaporthe oryzae</name>
    <dbReference type="NCBI Taxonomy" id="1143189"/>
    <lineage>
        <taxon>Eukaryota</taxon>
        <taxon>Fungi</taxon>
        <taxon>Dikarya</taxon>
        <taxon>Ascomycota</taxon>
        <taxon>Pezizomycotina</taxon>
        <taxon>Sordariomycetes</taxon>
        <taxon>Sordariomycetidae</taxon>
        <taxon>Magnaporthales</taxon>
        <taxon>Pyriculariaceae</taxon>
        <taxon>Pyricularia</taxon>
    </lineage>
</organism>
<dbReference type="AlphaFoldDB" id="A0AA97NPJ3"/>
<dbReference type="EMBL" id="JH792885">
    <property type="protein sequence ID" value="ELQ33951.1"/>
    <property type="molecule type" value="Genomic_DNA"/>
</dbReference>
<evidence type="ECO:0000256" key="6">
    <source>
        <dbReference type="ARBA" id="ARBA00022723"/>
    </source>
</evidence>
<keyword evidence="10 11" id="KW-0472">Membrane</keyword>
<feature type="transmembrane region" description="Helical" evidence="11">
    <location>
        <begin position="41"/>
        <end position="59"/>
    </location>
</feature>
<accession>A0AA97NPJ3</accession>
<evidence type="ECO:0000256" key="9">
    <source>
        <dbReference type="ARBA" id="ARBA00023004"/>
    </source>
</evidence>
<feature type="transmembrane region" description="Helical" evidence="11">
    <location>
        <begin position="183"/>
        <end position="203"/>
    </location>
</feature>
<keyword evidence="3" id="KW-0813">Transport</keyword>
<evidence type="ECO:0000256" key="10">
    <source>
        <dbReference type="ARBA" id="ARBA00023136"/>
    </source>
</evidence>
<comment type="cofactor">
    <cofactor evidence="1">
        <name>heme b</name>
        <dbReference type="ChEBI" id="CHEBI:60344"/>
    </cofactor>
</comment>
<feature type="transmembrane region" description="Helical" evidence="11">
    <location>
        <begin position="103"/>
        <end position="124"/>
    </location>
</feature>
<feature type="domain" description="Cytochrome b561" evidence="12">
    <location>
        <begin position="33"/>
        <end position="235"/>
    </location>
</feature>
<evidence type="ECO:0000256" key="2">
    <source>
        <dbReference type="ARBA" id="ARBA00004141"/>
    </source>
</evidence>
<evidence type="ECO:0000313" key="13">
    <source>
        <dbReference type="EMBL" id="ELQ33951.1"/>
    </source>
</evidence>
<feature type="transmembrane region" description="Helical" evidence="11">
    <location>
        <begin position="71"/>
        <end position="91"/>
    </location>
</feature>
<evidence type="ECO:0000256" key="11">
    <source>
        <dbReference type="SAM" id="Phobius"/>
    </source>
</evidence>
<protein>
    <recommendedName>
        <fullName evidence="12">Cytochrome b561 domain-containing protein</fullName>
    </recommendedName>
</protein>
<keyword evidence="5 11" id="KW-0812">Transmembrane</keyword>
<dbReference type="Pfam" id="PF03188">
    <property type="entry name" value="Cytochrom_B561"/>
    <property type="match status" value="1"/>
</dbReference>
<dbReference type="PANTHER" id="PTHR15422:SF45">
    <property type="entry name" value="CYTOCHROME B561 DOMAIN-CONTAINING PROTEIN"/>
    <property type="match status" value="1"/>
</dbReference>
<keyword evidence="9" id="KW-0408">Iron</keyword>
<evidence type="ECO:0000256" key="1">
    <source>
        <dbReference type="ARBA" id="ARBA00001970"/>
    </source>
</evidence>